<gene>
    <name evidence="7" type="ORF">DH2020_039651</name>
</gene>
<dbReference type="EMBL" id="JABTTQ020002033">
    <property type="protein sequence ID" value="KAK6126605.1"/>
    <property type="molecule type" value="Genomic_DNA"/>
</dbReference>
<proteinExistence type="predicted"/>
<protein>
    <submittedName>
        <fullName evidence="7">Uncharacterized protein</fullName>
    </submittedName>
</protein>
<keyword evidence="2 4" id="KW-0863">Zinc-finger</keyword>
<dbReference type="PROSITE" id="PS51050">
    <property type="entry name" value="ZF_CW"/>
    <property type="match status" value="1"/>
</dbReference>
<evidence type="ECO:0000256" key="1">
    <source>
        <dbReference type="ARBA" id="ARBA00022723"/>
    </source>
</evidence>
<dbReference type="InterPro" id="IPR001965">
    <property type="entry name" value="Znf_PHD"/>
</dbReference>
<evidence type="ECO:0000313" key="7">
    <source>
        <dbReference type="EMBL" id="KAK6126605.1"/>
    </source>
</evidence>
<dbReference type="SMART" id="SM00249">
    <property type="entry name" value="PHD"/>
    <property type="match status" value="1"/>
</dbReference>
<evidence type="ECO:0000256" key="4">
    <source>
        <dbReference type="PROSITE-ProRule" id="PRU00146"/>
    </source>
</evidence>
<keyword evidence="3" id="KW-0862">Zinc</keyword>
<dbReference type="InterPro" id="IPR011011">
    <property type="entry name" value="Znf_FYVE_PHD"/>
</dbReference>
<dbReference type="Gene3D" id="3.30.40.10">
    <property type="entry name" value="Zinc/RING finger domain, C3HC4 (zinc finger)"/>
    <property type="match status" value="1"/>
</dbReference>
<dbReference type="PANTHER" id="PTHR46510:SF1">
    <property type="entry name" value="BROMODOMAIN ADJACENT TO ZINC FINGER DOMAIN PROTEIN 1A"/>
    <property type="match status" value="1"/>
</dbReference>
<evidence type="ECO:0000259" key="5">
    <source>
        <dbReference type="PROSITE" id="PS50016"/>
    </source>
</evidence>
<dbReference type="PROSITE" id="PS01359">
    <property type="entry name" value="ZF_PHD_1"/>
    <property type="match status" value="1"/>
</dbReference>
<reference evidence="7 8" key="1">
    <citation type="journal article" date="2021" name="Comput. Struct. Biotechnol. J.">
        <title>De novo genome assembly of the potent medicinal plant Rehmannia glutinosa using nanopore technology.</title>
        <authorList>
            <person name="Ma L."/>
            <person name="Dong C."/>
            <person name="Song C."/>
            <person name="Wang X."/>
            <person name="Zheng X."/>
            <person name="Niu Y."/>
            <person name="Chen S."/>
            <person name="Feng W."/>
        </authorList>
    </citation>
    <scope>NUCLEOTIDE SEQUENCE [LARGE SCALE GENOMIC DNA]</scope>
    <source>
        <strain evidence="7">DH-2019</strain>
    </source>
</reference>
<evidence type="ECO:0000259" key="6">
    <source>
        <dbReference type="PROSITE" id="PS51050"/>
    </source>
</evidence>
<feature type="domain" description="PHD-type" evidence="5">
    <location>
        <begin position="266"/>
        <end position="316"/>
    </location>
</feature>
<dbReference type="InterPro" id="IPR013083">
    <property type="entry name" value="Znf_RING/FYVE/PHD"/>
</dbReference>
<feature type="domain" description="CW-type" evidence="6">
    <location>
        <begin position="396"/>
        <end position="460"/>
    </location>
</feature>
<dbReference type="InterPro" id="IPR019786">
    <property type="entry name" value="Zinc_finger_PHD-type_CS"/>
</dbReference>
<dbReference type="InterPro" id="IPR011124">
    <property type="entry name" value="Znf_CW"/>
</dbReference>
<name>A0ABR0UV84_REHGL</name>
<keyword evidence="8" id="KW-1185">Reference proteome</keyword>
<evidence type="ECO:0000313" key="8">
    <source>
        <dbReference type="Proteomes" id="UP001318860"/>
    </source>
</evidence>
<dbReference type="PANTHER" id="PTHR46510">
    <property type="entry name" value="BROMODOMAIN ADJACENT TO ZINC FINGER DOMAIN PROTEIN 1A"/>
    <property type="match status" value="1"/>
</dbReference>
<dbReference type="InterPro" id="IPR047171">
    <property type="entry name" value="BAZ1A"/>
</dbReference>
<keyword evidence="1" id="KW-0479">Metal-binding</keyword>
<dbReference type="Proteomes" id="UP001318860">
    <property type="component" value="Unassembled WGS sequence"/>
</dbReference>
<dbReference type="Pfam" id="PF00628">
    <property type="entry name" value="PHD"/>
    <property type="match status" value="1"/>
</dbReference>
<dbReference type="SUPFAM" id="SSF57903">
    <property type="entry name" value="FYVE/PHD zinc finger"/>
    <property type="match status" value="1"/>
</dbReference>
<dbReference type="InterPro" id="IPR019787">
    <property type="entry name" value="Znf_PHD-finger"/>
</dbReference>
<sequence>MLMQSSLPCYVEVALSYAYDFMKQGLSCDLMPGSLCRQHHLNGFGEIFSEGRKSDDDLCFVNFSRNCSQLETSSTMSRNLTPTFVYQRRRQRKNPVATFTIQPPSGTKPSDCCHSAISSEAPSLAAQQHVVSVSDRTSEAERYPNTGPINCNTVATVSFEGNHAEEEAGSEQALITEVDRVLNVRNTIDDCSSSKSNLELSSASLKFDTDDAGECSSSGALIDEEISARDICISILRSQGLLDKVWNRQDRASTENTGVSSDNYCSKSCRVCEHMESTLNMLICDNCEDAFHISCYNPHITIIPVGEWLCSSCLKKKHKILKDTEIGRNRYSASEGELGSLEFMLRDTEPYMSRVRIGDEFQANVPDRCGPIDESKFSSPVNFRECDLLGDPLEMDPSNNVNMQCREVIEGIGEGVDGTICGKWRRAPLFEVQTDDWECFCCVLWDPAHADCSVPQELDTEEVMKQLKYIEMLRPRLAAKRRKFDSSKCNGSQDPYTYVQYAFTETDVVF</sequence>
<comment type="caution">
    <text evidence="7">The sequence shown here is derived from an EMBL/GenBank/DDBJ whole genome shotgun (WGS) entry which is preliminary data.</text>
</comment>
<evidence type="ECO:0000256" key="2">
    <source>
        <dbReference type="ARBA" id="ARBA00022771"/>
    </source>
</evidence>
<dbReference type="Gene3D" id="3.30.40.100">
    <property type="match status" value="1"/>
</dbReference>
<evidence type="ECO:0000256" key="3">
    <source>
        <dbReference type="ARBA" id="ARBA00022833"/>
    </source>
</evidence>
<organism evidence="7 8">
    <name type="scientific">Rehmannia glutinosa</name>
    <name type="common">Chinese foxglove</name>
    <dbReference type="NCBI Taxonomy" id="99300"/>
    <lineage>
        <taxon>Eukaryota</taxon>
        <taxon>Viridiplantae</taxon>
        <taxon>Streptophyta</taxon>
        <taxon>Embryophyta</taxon>
        <taxon>Tracheophyta</taxon>
        <taxon>Spermatophyta</taxon>
        <taxon>Magnoliopsida</taxon>
        <taxon>eudicotyledons</taxon>
        <taxon>Gunneridae</taxon>
        <taxon>Pentapetalae</taxon>
        <taxon>asterids</taxon>
        <taxon>lamiids</taxon>
        <taxon>Lamiales</taxon>
        <taxon>Orobanchaceae</taxon>
        <taxon>Rehmannieae</taxon>
        <taxon>Rehmannia</taxon>
    </lineage>
</organism>
<accession>A0ABR0UV84</accession>
<dbReference type="PROSITE" id="PS50016">
    <property type="entry name" value="ZF_PHD_2"/>
    <property type="match status" value="1"/>
</dbReference>